<gene>
    <name evidence="1" type="ORF">L195_g055964</name>
</gene>
<comment type="caution">
    <text evidence="1">The sequence shown here is derived from an EMBL/GenBank/DDBJ whole genome shotgun (WGS) entry which is preliminary data.</text>
</comment>
<reference evidence="1 2" key="1">
    <citation type="journal article" date="2014" name="Am. J. Bot.">
        <title>Genome assembly and annotation for red clover (Trifolium pratense; Fabaceae).</title>
        <authorList>
            <person name="Istvanek J."/>
            <person name="Jaros M."/>
            <person name="Krenek A."/>
            <person name="Repkova J."/>
        </authorList>
    </citation>
    <scope>NUCLEOTIDE SEQUENCE [LARGE SCALE GENOMIC DNA]</scope>
    <source>
        <strain evidence="2">cv. Tatra</strain>
        <tissue evidence="1">Young leaves</tissue>
    </source>
</reference>
<protein>
    <submittedName>
        <fullName evidence="1">Uncharacterized protein</fullName>
    </submittedName>
</protein>
<dbReference type="EMBL" id="ASHM01104052">
    <property type="protein sequence ID" value="PNX68060.1"/>
    <property type="molecule type" value="Genomic_DNA"/>
</dbReference>
<organism evidence="1 2">
    <name type="scientific">Trifolium pratense</name>
    <name type="common">Red clover</name>
    <dbReference type="NCBI Taxonomy" id="57577"/>
    <lineage>
        <taxon>Eukaryota</taxon>
        <taxon>Viridiplantae</taxon>
        <taxon>Streptophyta</taxon>
        <taxon>Embryophyta</taxon>
        <taxon>Tracheophyta</taxon>
        <taxon>Spermatophyta</taxon>
        <taxon>Magnoliopsida</taxon>
        <taxon>eudicotyledons</taxon>
        <taxon>Gunneridae</taxon>
        <taxon>Pentapetalae</taxon>
        <taxon>rosids</taxon>
        <taxon>fabids</taxon>
        <taxon>Fabales</taxon>
        <taxon>Fabaceae</taxon>
        <taxon>Papilionoideae</taxon>
        <taxon>50 kb inversion clade</taxon>
        <taxon>NPAAA clade</taxon>
        <taxon>Hologalegina</taxon>
        <taxon>IRL clade</taxon>
        <taxon>Trifolieae</taxon>
        <taxon>Trifolium</taxon>
    </lineage>
</organism>
<name>A0A2K3KP50_TRIPR</name>
<dbReference type="Proteomes" id="UP000236291">
    <property type="component" value="Unassembled WGS sequence"/>
</dbReference>
<accession>A0A2K3KP50</accession>
<reference evidence="1 2" key="2">
    <citation type="journal article" date="2017" name="Front. Plant Sci.">
        <title>Gene Classification and Mining of Molecular Markers Useful in Red Clover (Trifolium pratense) Breeding.</title>
        <authorList>
            <person name="Istvanek J."/>
            <person name="Dluhosova J."/>
            <person name="Dluhos P."/>
            <person name="Patkova L."/>
            <person name="Nedelnik J."/>
            <person name="Repkova J."/>
        </authorList>
    </citation>
    <scope>NUCLEOTIDE SEQUENCE [LARGE SCALE GENOMIC DNA]</scope>
    <source>
        <strain evidence="2">cv. Tatra</strain>
        <tissue evidence="1">Young leaves</tissue>
    </source>
</reference>
<proteinExistence type="predicted"/>
<evidence type="ECO:0000313" key="2">
    <source>
        <dbReference type="Proteomes" id="UP000236291"/>
    </source>
</evidence>
<feature type="non-terminal residue" evidence="1">
    <location>
        <position position="1"/>
    </location>
</feature>
<evidence type="ECO:0000313" key="1">
    <source>
        <dbReference type="EMBL" id="PNX68060.1"/>
    </source>
</evidence>
<sequence>RYKHPLRCGSLLNGPAVNLSDHQVRSNCETTILFLFFTNIRLTSPPSYLPLL</sequence>
<dbReference type="AlphaFoldDB" id="A0A2K3KP50"/>